<keyword evidence="1" id="KW-0812">Transmembrane</keyword>
<feature type="transmembrane region" description="Helical" evidence="1">
    <location>
        <begin position="77"/>
        <end position="99"/>
    </location>
</feature>
<keyword evidence="1" id="KW-1133">Transmembrane helix</keyword>
<sequence>MMFMNYILLALAAAAIAHTTPVTLDDMFTRDVEDSGASRTEHPLNITLGFRDAENITAKLIAVYPYKDKDSPNSTQIIWGVFGGLVFLVFSSIIAYVCYRNRKYVRPQNRAPKKKDGPRSLRVMGFNDLFYKTDKAGNWTQGSEAADQVTADRFTLDSEAELGIRVVGDEDSGYVATPSEPDAAVVK</sequence>
<organism evidence="3 4">
    <name type="scientific">Amniculicola lignicola CBS 123094</name>
    <dbReference type="NCBI Taxonomy" id="1392246"/>
    <lineage>
        <taxon>Eukaryota</taxon>
        <taxon>Fungi</taxon>
        <taxon>Dikarya</taxon>
        <taxon>Ascomycota</taxon>
        <taxon>Pezizomycotina</taxon>
        <taxon>Dothideomycetes</taxon>
        <taxon>Pleosporomycetidae</taxon>
        <taxon>Pleosporales</taxon>
        <taxon>Amniculicolaceae</taxon>
        <taxon>Amniculicola</taxon>
    </lineage>
</organism>
<dbReference type="AlphaFoldDB" id="A0A6A5W5V0"/>
<evidence type="ECO:0000313" key="3">
    <source>
        <dbReference type="EMBL" id="KAF1994505.1"/>
    </source>
</evidence>
<dbReference type="Proteomes" id="UP000799779">
    <property type="component" value="Unassembled WGS sequence"/>
</dbReference>
<feature type="signal peptide" evidence="2">
    <location>
        <begin position="1"/>
        <end position="19"/>
    </location>
</feature>
<reference evidence="3" key="1">
    <citation type="journal article" date="2020" name="Stud. Mycol.">
        <title>101 Dothideomycetes genomes: a test case for predicting lifestyles and emergence of pathogens.</title>
        <authorList>
            <person name="Haridas S."/>
            <person name="Albert R."/>
            <person name="Binder M."/>
            <person name="Bloem J."/>
            <person name="Labutti K."/>
            <person name="Salamov A."/>
            <person name="Andreopoulos B."/>
            <person name="Baker S."/>
            <person name="Barry K."/>
            <person name="Bills G."/>
            <person name="Bluhm B."/>
            <person name="Cannon C."/>
            <person name="Castanera R."/>
            <person name="Culley D."/>
            <person name="Daum C."/>
            <person name="Ezra D."/>
            <person name="Gonzalez J."/>
            <person name="Henrissat B."/>
            <person name="Kuo A."/>
            <person name="Liang C."/>
            <person name="Lipzen A."/>
            <person name="Lutzoni F."/>
            <person name="Magnuson J."/>
            <person name="Mondo S."/>
            <person name="Nolan M."/>
            <person name="Ohm R."/>
            <person name="Pangilinan J."/>
            <person name="Park H.-J."/>
            <person name="Ramirez L."/>
            <person name="Alfaro M."/>
            <person name="Sun H."/>
            <person name="Tritt A."/>
            <person name="Yoshinaga Y."/>
            <person name="Zwiers L.-H."/>
            <person name="Turgeon B."/>
            <person name="Goodwin S."/>
            <person name="Spatafora J."/>
            <person name="Crous P."/>
            <person name="Grigoriev I."/>
        </authorList>
    </citation>
    <scope>NUCLEOTIDE SEQUENCE</scope>
    <source>
        <strain evidence="3">CBS 123094</strain>
    </source>
</reference>
<accession>A0A6A5W5V0</accession>
<evidence type="ECO:0000256" key="1">
    <source>
        <dbReference type="SAM" id="Phobius"/>
    </source>
</evidence>
<evidence type="ECO:0000256" key="2">
    <source>
        <dbReference type="SAM" id="SignalP"/>
    </source>
</evidence>
<keyword evidence="2" id="KW-0732">Signal</keyword>
<feature type="chain" id="PRO_5025620964" evidence="2">
    <location>
        <begin position="20"/>
        <end position="187"/>
    </location>
</feature>
<evidence type="ECO:0000313" key="4">
    <source>
        <dbReference type="Proteomes" id="UP000799779"/>
    </source>
</evidence>
<keyword evidence="1" id="KW-0472">Membrane</keyword>
<name>A0A6A5W5V0_9PLEO</name>
<gene>
    <name evidence="3" type="ORF">P154DRAFT_585599</name>
</gene>
<dbReference type="EMBL" id="ML977657">
    <property type="protein sequence ID" value="KAF1994505.1"/>
    <property type="molecule type" value="Genomic_DNA"/>
</dbReference>
<keyword evidence="4" id="KW-1185">Reference proteome</keyword>
<proteinExistence type="predicted"/>
<protein>
    <submittedName>
        <fullName evidence="3">Uncharacterized protein</fullName>
    </submittedName>
</protein>